<feature type="compositionally biased region" description="Low complexity" evidence="1">
    <location>
        <begin position="9"/>
        <end position="25"/>
    </location>
</feature>
<gene>
    <name evidence="2" type="ORF">SAY86_016872</name>
</gene>
<name>A0AAN7LJR2_TRANT</name>
<keyword evidence="3" id="KW-1185">Reference proteome</keyword>
<dbReference type="AlphaFoldDB" id="A0AAN7LJR2"/>
<evidence type="ECO:0000313" key="3">
    <source>
        <dbReference type="Proteomes" id="UP001346149"/>
    </source>
</evidence>
<accession>A0AAN7LJR2</accession>
<comment type="caution">
    <text evidence="2">The sequence shown here is derived from an EMBL/GenBank/DDBJ whole genome shotgun (WGS) entry which is preliminary data.</text>
</comment>
<dbReference type="Proteomes" id="UP001346149">
    <property type="component" value="Unassembled WGS sequence"/>
</dbReference>
<feature type="region of interest" description="Disordered" evidence="1">
    <location>
        <begin position="1"/>
        <end position="25"/>
    </location>
</feature>
<reference evidence="2 3" key="1">
    <citation type="journal article" date="2023" name="Hortic Res">
        <title>Pangenome of water caltrop reveals structural variations and asymmetric subgenome divergence after allopolyploidization.</title>
        <authorList>
            <person name="Zhang X."/>
            <person name="Chen Y."/>
            <person name="Wang L."/>
            <person name="Yuan Y."/>
            <person name="Fang M."/>
            <person name="Shi L."/>
            <person name="Lu R."/>
            <person name="Comes H.P."/>
            <person name="Ma Y."/>
            <person name="Chen Y."/>
            <person name="Huang G."/>
            <person name="Zhou Y."/>
            <person name="Zheng Z."/>
            <person name="Qiu Y."/>
        </authorList>
    </citation>
    <scope>NUCLEOTIDE SEQUENCE [LARGE SCALE GENOMIC DNA]</scope>
    <source>
        <strain evidence="2">F231</strain>
    </source>
</reference>
<evidence type="ECO:0000256" key="1">
    <source>
        <dbReference type="SAM" id="MobiDB-lite"/>
    </source>
</evidence>
<proteinExistence type="predicted"/>
<protein>
    <submittedName>
        <fullName evidence="2">Uncharacterized protein</fullName>
    </submittedName>
</protein>
<organism evidence="2 3">
    <name type="scientific">Trapa natans</name>
    <name type="common">Water chestnut</name>
    <dbReference type="NCBI Taxonomy" id="22666"/>
    <lineage>
        <taxon>Eukaryota</taxon>
        <taxon>Viridiplantae</taxon>
        <taxon>Streptophyta</taxon>
        <taxon>Embryophyta</taxon>
        <taxon>Tracheophyta</taxon>
        <taxon>Spermatophyta</taxon>
        <taxon>Magnoliopsida</taxon>
        <taxon>eudicotyledons</taxon>
        <taxon>Gunneridae</taxon>
        <taxon>Pentapetalae</taxon>
        <taxon>rosids</taxon>
        <taxon>malvids</taxon>
        <taxon>Myrtales</taxon>
        <taxon>Lythraceae</taxon>
        <taxon>Trapa</taxon>
    </lineage>
</organism>
<dbReference type="EMBL" id="JAXQNO010000010">
    <property type="protein sequence ID" value="KAK4789568.1"/>
    <property type="molecule type" value="Genomic_DNA"/>
</dbReference>
<sequence length="83" mass="8852">MGGRRNDSRGSSSSTSASARPTSAVSTVRSINLGLATWDGRLLSGQAPAVQVGSMKLDNDYFGLIWHKPLPPLPLTYIYSTVD</sequence>
<evidence type="ECO:0000313" key="2">
    <source>
        <dbReference type="EMBL" id="KAK4789568.1"/>
    </source>
</evidence>